<dbReference type="CDD" id="cd01127">
    <property type="entry name" value="TrwB_TraG_TraD_VirD4"/>
    <property type="match status" value="1"/>
</dbReference>
<dbReference type="InterPro" id="IPR002543">
    <property type="entry name" value="FtsK_dom"/>
</dbReference>
<accession>A0A5E6ME92</accession>
<dbReference type="GO" id="GO:0005524">
    <property type="term" value="F:ATP binding"/>
    <property type="evidence" value="ECO:0007669"/>
    <property type="project" value="UniProtKB-UniRule"/>
</dbReference>
<dbReference type="Gene3D" id="3.90.320.10">
    <property type="match status" value="1"/>
</dbReference>
<dbReference type="SMART" id="SM00382">
    <property type="entry name" value="AAA"/>
    <property type="match status" value="1"/>
</dbReference>
<keyword evidence="2 3" id="KW-0067">ATP-binding</keyword>
<dbReference type="PANTHER" id="PTHR22683:SF41">
    <property type="entry name" value="DNA TRANSLOCASE FTSK"/>
    <property type="match status" value="1"/>
</dbReference>
<dbReference type="EMBL" id="CABFUZ020000106">
    <property type="protein sequence ID" value="VVM06143.1"/>
    <property type="molecule type" value="Genomic_DNA"/>
</dbReference>
<dbReference type="Proteomes" id="UP000381693">
    <property type="component" value="Unassembled WGS sequence"/>
</dbReference>
<dbReference type="InterPro" id="IPR027417">
    <property type="entry name" value="P-loop_NTPase"/>
</dbReference>
<dbReference type="GO" id="GO:0003677">
    <property type="term" value="F:DNA binding"/>
    <property type="evidence" value="ECO:0007669"/>
    <property type="project" value="InterPro"/>
</dbReference>
<dbReference type="PANTHER" id="PTHR22683">
    <property type="entry name" value="SPORULATION PROTEIN RELATED"/>
    <property type="match status" value="1"/>
</dbReference>
<comment type="caution">
    <text evidence="5">The sequence shown here is derived from an EMBL/GenBank/DDBJ whole genome shotgun (WGS) entry which is preliminary data.</text>
</comment>
<dbReference type="InterPro" id="IPR038726">
    <property type="entry name" value="PDDEXK_AddAB-type"/>
</dbReference>
<evidence type="ECO:0000256" key="3">
    <source>
        <dbReference type="PROSITE-ProRule" id="PRU00289"/>
    </source>
</evidence>
<evidence type="ECO:0000313" key="5">
    <source>
        <dbReference type="EMBL" id="VVM06143.1"/>
    </source>
</evidence>
<dbReference type="SUPFAM" id="SSF52540">
    <property type="entry name" value="P-loop containing nucleoside triphosphate hydrolases"/>
    <property type="match status" value="2"/>
</dbReference>
<dbReference type="AlphaFoldDB" id="A0A5E6ME92"/>
<feature type="non-terminal residue" evidence="5">
    <location>
        <position position="1"/>
    </location>
</feature>
<organism evidence="5 6">
    <name type="scientific">Methylacidimicrobium cyclopophantes</name>
    <dbReference type="NCBI Taxonomy" id="1041766"/>
    <lineage>
        <taxon>Bacteria</taxon>
        <taxon>Pseudomonadati</taxon>
        <taxon>Verrucomicrobiota</taxon>
        <taxon>Methylacidimicrobium</taxon>
    </lineage>
</organism>
<evidence type="ECO:0000256" key="1">
    <source>
        <dbReference type="ARBA" id="ARBA00022741"/>
    </source>
</evidence>
<keyword evidence="1 3" id="KW-0547">Nucleotide-binding</keyword>
<dbReference type="Gene3D" id="3.40.50.300">
    <property type="entry name" value="P-loop containing nucleotide triphosphate hydrolases"/>
    <property type="match status" value="1"/>
</dbReference>
<dbReference type="Pfam" id="PF12705">
    <property type="entry name" value="PDDEXK_1"/>
    <property type="match status" value="1"/>
</dbReference>
<dbReference type="Pfam" id="PF01580">
    <property type="entry name" value="FtsK_SpoIIIE"/>
    <property type="match status" value="1"/>
</dbReference>
<dbReference type="RefSeq" id="WP_142525018.1">
    <property type="nucleotide sequence ID" value="NZ_CABFUZ020000106.1"/>
</dbReference>
<dbReference type="OrthoDB" id="8477079at2"/>
<evidence type="ECO:0000259" key="4">
    <source>
        <dbReference type="PROSITE" id="PS50901"/>
    </source>
</evidence>
<dbReference type="InterPro" id="IPR050206">
    <property type="entry name" value="FtsK/SpoIIIE/SftA"/>
</dbReference>
<evidence type="ECO:0000256" key="2">
    <source>
        <dbReference type="ARBA" id="ARBA00022840"/>
    </source>
</evidence>
<protein>
    <submittedName>
        <fullName evidence="5">Partial DNA translocase FtsK</fullName>
    </submittedName>
</protein>
<dbReference type="InterPro" id="IPR011604">
    <property type="entry name" value="PDDEXK-like_dom_sf"/>
</dbReference>
<evidence type="ECO:0000313" key="6">
    <source>
        <dbReference type="Proteomes" id="UP000381693"/>
    </source>
</evidence>
<name>A0A5E6ME92_9BACT</name>
<sequence length="1138" mass="129057">RLDRAPVVLSPEPGYGKSHLIGRLFQKLHGRAIRVYLRPFEAIDRCWERILDRIVRELVRLDPLNSIHRSDRNHTQLERLAALTIGHLTADLFDRGLIADSELPVRWQAHADDLRSLLRTNPLSLWEGPNAASWIEWIEQPKSFLCLQQGLWDREITFTSVWNPHSWLKLLLAYLSHQDDPDRRRLCVEWMRATSLDPEEASFLGVPRDDIPSGENSPEAANELAKGRIVDFCQLARFARPFLFCFDQTEAFAHDPVRAERFGYVVAELLDQAPNQMLVITANQEPWEKRILPKFEAAYRDRLLYPDFALQLLGLDASQARILLESRLRRTGIDNERAERFLANPWISRFFASTKTRGVRVLLQEAERQWGEQRSVTLASCYEQLLEQMGKDPPAFDADALQWLLREGAHALPGWELDEPYLGRKKHLLLRWKKNGAAIGFGWEAGSNWKRWVSIAREAQEEAKRQEGCQRSVFFRSWNQSLVPNPKWKVAEEIGRSCQGPMRIEGFDETRWKPLAALYELHAKVLEGDLDFPREETLAFVRERLRPWAEELSKGIGEKPPDKPPPPIPVTVTELVKRCLSKEPSPPFPQVELGTAFHKIVEEFLRRLLREDRRPRTPDEYWAVLQEIAQNEMAERKSGGTTEKAQFLESALRAFHGNLRSIAASGKISDWKELFEGTEIPLSAAFANAKGRSVLVAGRLDTLRRHPKEGRQIVDYKLSQPSDSPKDLLQLAIYAELLRRSRNDPLPAGILEYYHPSLTTRTLSESALRTIFAERVGPVLDELEQEGPPPAEPPPFEEATARKLEKFFSAHGYKVRCDGPVKAPQLLRFLLSCPPGVRVEQLIKLSPTLRVYLGLDFEPRIHPVARSVAVDLPNPDPFPIPWHQLYQEMPSSLELPLLLGKTVEGRVLAIDLADPNGPHVLVAGTSGSGKSMLLKCFLATLCRTLAPERLEVVLIDPKMLTFADWKEIPQLRGRGLITAQDQALQSLQETAEEMDRRFGVLADEGLERLQQRLAAGKTDIPYRVIFFDEFADWLLGSRMVKQQFEQIVARIAQKGRAAGIHLILATQRPERKVVDGLIRANLPIHICLRVSSRHDSSIVLGESGAETLFGKGDLLCNLGPGGALVRAQAPFLDSSPSG</sequence>
<keyword evidence="6" id="KW-1185">Reference proteome</keyword>
<dbReference type="PROSITE" id="PS50901">
    <property type="entry name" value="FTSK"/>
    <property type="match status" value="1"/>
</dbReference>
<gene>
    <name evidence="5" type="primary">ftsK</name>
    <name evidence="5" type="ORF">MAMC_00965</name>
</gene>
<dbReference type="InterPro" id="IPR003593">
    <property type="entry name" value="AAA+_ATPase"/>
</dbReference>
<feature type="binding site" evidence="3">
    <location>
        <begin position="924"/>
        <end position="931"/>
    </location>
    <ligand>
        <name>ATP</name>
        <dbReference type="ChEBI" id="CHEBI:30616"/>
    </ligand>
</feature>
<reference evidence="5" key="1">
    <citation type="submission" date="2019-09" db="EMBL/GenBank/DDBJ databases">
        <authorList>
            <person name="Cremers G."/>
        </authorList>
    </citation>
    <scope>NUCLEOTIDE SEQUENCE [LARGE SCALE GENOMIC DNA]</scope>
    <source>
        <strain evidence="5">3B</strain>
    </source>
</reference>
<proteinExistence type="predicted"/>
<feature type="domain" description="FtsK" evidence="4">
    <location>
        <begin position="905"/>
        <end position="1097"/>
    </location>
</feature>